<feature type="chain" id="PRO_5020839033" evidence="1">
    <location>
        <begin position="21"/>
        <end position="212"/>
    </location>
</feature>
<evidence type="ECO:0000259" key="2">
    <source>
        <dbReference type="Pfam" id="PF13568"/>
    </source>
</evidence>
<protein>
    <submittedName>
        <fullName evidence="3">PorT family protein</fullName>
    </submittedName>
</protein>
<reference evidence="3 4" key="1">
    <citation type="submission" date="2019-01" db="EMBL/GenBank/DDBJ databases">
        <title>Lacibacter sp. strain TTM-7.</title>
        <authorList>
            <person name="Chen W.-M."/>
        </authorList>
    </citation>
    <scope>NUCLEOTIDE SEQUENCE [LARGE SCALE GENOMIC DNA]</scope>
    <source>
        <strain evidence="3 4">TTM-7</strain>
    </source>
</reference>
<evidence type="ECO:0000256" key="1">
    <source>
        <dbReference type="SAM" id="SignalP"/>
    </source>
</evidence>
<name>A0A4Q1CM76_9BACT</name>
<dbReference type="EMBL" id="SDHW01000001">
    <property type="protein sequence ID" value="RXK61874.1"/>
    <property type="molecule type" value="Genomic_DNA"/>
</dbReference>
<sequence>MKSLVLTTVICLFLSATSFSQTLGKIEYGIKGGYSYVFSSFSAAKTEGFSGGYAGVMMKIPFDNRLFFNPQVDFNYRGMKTNALPAGTYSKLNEVQLRLMPVVQIDFKHPSQNENSMFVMTGPSLGFGLTGKQTKQDGAGVPTNAKLKYGFQHYGMYDASWHAGLGYETTSGLRILVDYTYGFGNMINTDDAPSLRYHTVSAGIGYWFGRKK</sequence>
<dbReference type="InterPro" id="IPR025665">
    <property type="entry name" value="Beta-barrel_OMP_2"/>
</dbReference>
<comment type="caution">
    <text evidence="3">The sequence shown here is derived from an EMBL/GenBank/DDBJ whole genome shotgun (WGS) entry which is preliminary data.</text>
</comment>
<keyword evidence="1" id="KW-0732">Signal</keyword>
<dbReference type="Pfam" id="PF13568">
    <property type="entry name" value="OMP_b-brl_2"/>
    <property type="match status" value="1"/>
</dbReference>
<keyword evidence="4" id="KW-1185">Reference proteome</keyword>
<organism evidence="3 4">
    <name type="scientific">Lacibacter luteus</name>
    <dbReference type="NCBI Taxonomy" id="2508719"/>
    <lineage>
        <taxon>Bacteria</taxon>
        <taxon>Pseudomonadati</taxon>
        <taxon>Bacteroidota</taxon>
        <taxon>Chitinophagia</taxon>
        <taxon>Chitinophagales</taxon>
        <taxon>Chitinophagaceae</taxon>
        <taxon>Lacibacter</taxon>
    </lineage>
</organism>
<evidence type="ECO:0000313" key="3">
    <source>
        <dbReference type="EMBL" id="RXK61874.1"/>
    </source>
</evidence>
<dbReference type="Proteomes" id="UP000290204">
    <property type="component" value="Unassembled WGS sequence"/>
</dbReference>
<evidence type="ECO:0000313" key="4">
    <source>
        <dbReference type="Proteomes" id="UP000290204"/>
    </source>
</evidence>
<dbReference type="OrthoDB" id="651985at2"/>
<gene>
    <name evidence="3" type="ORF">ESA94_02330</name>
</gene>
<feature type="domain" description="Outer membrane protein beta-barrel" evidence="2">
    <location>
        <begin position="19"/>
        <end position="188"/>
    </location>
</feature>
<feature type="signal peptide" evidence="1">
    <location>
        <begin position="1"/>
        <end position="20"/>
    </location>
</feature>
<dbReference type="AlphaFoldDB" id="A0A4Q1CM76"/>
<dbReference type="RefSeq" id="WP_129129246.1">
    <property type="nucleotide sequence ID" value="NZ_SDHW01000001.1"/>
</dbReference>
<proteinExistence type="predicted"/>
<accession>A0A4Q1CM76</accession>